<gene>
    <name evidence="2" type="ORF">METZ01_LOCUS210415</name>
</gene>
<evidence type="ECO:0000256" key="1">
    <source>
        <dbReference type="SAM" id="Phobius"/>
    </source>
</evidence>
<keyword evidence="1" id="KW-0472">Membrane</keyword>
<protein>
    <submittedName>
        <fullName evidence="2">Uncharacterized protein</fullName>
    </submittedName>
</protein>
<reference evidence="2" key="1">
    <citation type="submission" date="2018-05" db="EMBL/GenBank/DDBJ databases">
        <authorList>
            <person name="Lanie J.A."/>
            <person name="Ng W.-L."/>
            <person name="Kazmierczak K.M."/>
            <person name="Andrzejewski T.M."/>
            <person name="Davidsen T.M."/>
            <person name="Wayne K.J."/>
            <person name="Tettelin H."/>
            <person name="Glass J.I."/>
            <person name="Rusch D."/>
            <person name="Podicherti R."/>
            <person name="Tsui H.-C.T."/>
            <person name="Winkler M.E."/>
        </authorList>
    </citation>
    <scope>NUCLEOTIDE SEQUENCE</scope>
</reference>
<dbReference type="AlphaFoldDB" id="A0A382F621"/>
<keyword evidence="1" id="KW-0812">Transmembrane</keyword>
<keyword evidence="1" id="KW-1133">Transmembrane helix</keyword>
<accession>A0A382F621</accession>
<feature type="transmembrane region" description="Helical" evidence="1">
    <location>
        <begin position="33"/>
        <end position="51"/>
    </location>
</feature>
<dbReference type="EMBL" id="UINC01047817">
    <property type="protein sequence ID" value="SVB57561.1"/>
    <property type="molecule type" value="Genomic_DNA"/>
</dbReference>
<feature type="transmembrane region" description="Helical" evidence="1">
    <location>
        <begin position="6"/>
        <end position="26"/>
    </location>
</feature>
<name>A0A382F621_9ZZZZ</name>
<evidence type="ECO:0000313" key="2">
    <source>
        <dbReference type="EMBL" id="SVB57561.1"/>
    </source>
</evidence>
<proteinExistence type="predicted"/>
<sequence>MVWTTDYTNVLIADISIVVFLILLSWLWREQRLGLFVGAMIYGGFTALWHFPPGLLTY</sequence>
<organism evidence="2">
    <name type="scientific">marine metagenome</name>
    <dbReference type="NCBI Taxonomy" id="408172"/>
    <lineage>
        <taxon>unclassified sequences</taxon>
        <taxon>metagenomes</taxon>
        <taxon>ecological metagenomes</taxon>
    </lineage>
</organism>